<organism evidence="1">
    <name type="scientific">viral metagenome</name>
    <dbReference type="NCBI Taxonomy" id="1070528"/>
    <lineage>
        <taxon>unclassified sequences</taxon>
        <taxon>metagenomes</taxon>
        <taxon>organismal metagenomes</taxon>
    </lineage>
</organism>
<dbReference type="AlphaFoldDB" id="A0A6C0J429"/>
<protein>
    <submittedName>
        <fullName evidence="1">Uncharacterized protein</fullName>
    </submittedName>
</protein>
<accession>A0A6C0J429</accession>
<proteinExistence type="predicted"/>
<sequence length="52" mass="5864">MFVKWINPNICNRNLQLKLGLNTHTIPSSMEGDCVPGEFIIAMLKMSYHGSI</sequence>
<dbReference type="EMBL" id="MN740327">
    <property type="protein sequence ID" value="QHU00445.1"/>
    <property type="molecule type" value="Genomic_DNA"/>
</dbReference>
<name>A0A6C0J429_9ZZZZ</name>
<reference evidence="1" key="1">
    <citation type="journal article" date="2020" name="Nature">
        <title>Giant virus diversity and host interactions through global metagenomics.</title>
        <authorList>
            <person name="Schulz F."/>
            <person name="Roux S."/>
            <person name="Paez-Espino D."/>
            <person name="Jungbluth S."/>
            <person name="Walsh D.A."/>
            <person name="Denef V.J."/>
            <person name="McMahon K.D."/>
            <person name="Konstantinidis K.T."/>
            <person name="Eloe-Fadrosh E.A."/>
            <person name="Kyrpides N.C."/>
            <person name="Woyke T."/>
        </authorList>
    </citation>
    <scope>NUCLEOTIDE SEQUENCE</scope>
    <source>
        <strain evidence="1">GVMAG-M-3300025860-20</strain>
    </source>
</reference>
<evidence type="ECO:0000313" key="1">
    <source>
        <dbReference type="EMBL" id="QHU00445.1"/>
    </source>
</evidence>